<gene>
    <name evidence="1" type="ORF">LCGC14_1095230</name>
</gene>
<sequence length="60" mass="6931">MEPVPKPEDLQPPQQARKGCHISIMFPVEDDQEAFVIKKAIDKCVPDVEGRRYTFQITEM</sequence>
<protein>
    <submittedName>
        <fullName evidence="1">Uncharacterized protein</fullName>
    </submittedName>
</protein>
<name>A0A0F9MB55_9ZZZZ</name>
<evidence type="ECO:0000313" key="1">
    <source>
        <dbReference type="EMBL" id="KKN04655.1"/>
    </source>
</evidence>
<dbReference type="AlphaFoldDB" id="A0A0F9MB55"/>
<comment type="caution">
    <text evidence="1">The sequence shown here is derived from an EMBL/GenBank/DDBJ whole genome shotgun (WGS) entry which is preliminary data.</text>
</comment>
<dbReference type="EMBL" id="LAZR01004892">
    <property type="protein sequence ID" value="KKN04655.1"/>
    <property type="molecule type" value="Genomic_DNA"/>
</dbReference>
<organism evidence="1">
    <name type="scientific">marine sediment metagenome</name>
    <dbReference type="NCBI Taxonomy" id="412755"/>
    <lineage>
        <taxon>unclassified sequences</taxon>
        <taxon>metagenomes</taxon>
        <taxon>ecological metagenomes</taxon>
    </lineage>
</organism>
<accession>A0A0F9MB55</accession>
<reference evidence="1" key="1">
    <citation type="journal article" date="2015" name="Nature">
        <title>Complex archaea that bridge the gap between prokaryotes and eukaryotes.</title>
        <authorList>
            <person name="Spang A."/>
            <person name="Saw J.H."/>
            <person name="Jorgensen S.L."/>
            <person name="Zaremba-Niedzwiedzka K."/>
            <person name="Martijn J."/>
            <person name="Lind A.E."/>
            <person name="van Eijk R."/>
            <person name="Schleper C."/>
            <person name="Guy L."/>
            <person name="Ettema T.J."/>
        </authorList>
    </citation>
    <scope>NUCLEOTIDE SEQUENCE</scope>
</reference>
<proteinExistence type="predicted"/>